<reference evidence="2" key="1">
    <citation type="submission" date="2019-11" db="UniProtKB">
        <authorList>
            <consortium name="WormBaseParasite"/>
        </authorList>
    </citation>
    <scope>IDENTIFICATION</scope>
</reference>
<name>A0A5K3FMF7_MESCO</name>
<evidence type="ECO:0000313" key="2">
    <source>
        <dbReference type="WBParaSite" id="MCU_009469-RA"/>
    </source>
</evidence>
<proteinExistence type="predicted"/>
<sequence>MLIGFCDLLLLFIGQSSLFLYENAHTGISVCLYYIVSTFRHIPCTQFLSWSKNNKL</sequence>
<keyword evidence="1" id="KW-0732">Signal</keyword>
<feature type="signal peptide" evidence="1">
    <location>
        <begin position="1"/>
        <end position="18"/>
    </location>
</feature>
<feature type="chain" id="PRO_5024314509" evidence="1">
    <location>
        <begin position="19"/>
        <end position="56"/>
    </location>
</feature>
<protein>
    <submittedName>
        <fullName evidence="2">Secreted protein</fullName>
    </submittedName>
</protein>
<evidence type="ECO:0000256" key="1">
    <source>
        <dbReference type="SAM" id="SignalP"/>
    </source>
</evidence>
<dbReference type="WBParaSite" id="MCU_009469-RA">
    <property type="protein sequence ID" value="MCU_009469-RA"/>
    <property type="gene ID" value="MCU_009469"/>
</dbReference>
<organism evidence="2">
    <name type="scientific">Mesocestoides corti</name>
    <name type="common">Flatworm</name>
    <dbReference type="NCBI Taxonomy" id="53468"/>
    <lineage>
        <taxon>Eukaryota</taxon>
        <taxon>Metazoa</taxon>
        <taxon>Spiralia</taxon>
        <taxon>Lophotrochozoa</taxon>
        <taxon>Platyhelminthes</taxon>
        <taxon>Cestoda</taxon>
        <taxon>Eucestoda</taxon>
        <taxon>Cyclophyllidea</taxon>
        <taxon>Mesocestoididae</taxon>
        <taxon>Mesocestoides</taxon>
    </lineage>
</organism>
<accession>A0A5K3FMF7</accession>
<dbReference type="AlphaFoldDB" id="A0A5K3FMF7"/>